<evidence type="ECO:0000313" key="2">
    <source>
        <dbReference type="Proteomes" id="UP000620327"/>
    </source>
</evidence>
<accession>A0A923MHS5</accession>
<organism evidence="1 2">
    <name type="scientific">Dysosmobacter segnis</name>
    <dbReference type="NCBI Taxonomy" id="2763042"/>
    <lineage>
        <taxon>Bacteria</taxon>
        <taxon>Bacillati</taxon>
        <taxon>Bacillota</taxon>
        <taxon>Clostridia</taxon>
        <taxon>Eubacteriales</taxon>
        <taxon>Oscillospiraceae</taxon>
        <taxon>Dysosmobacter</taxon>
    </lineage>
</organism>
<evidence type="ECO:0000313" key="1">
    <source>
        <dbReference type="EMBL" id="MBC5769873.1"/>
    </source>
</evidence>
<name>A0A923MHS5_9FIRM</name>
<keyword evidence="2" id="KW-1185">Reference proteome</keyword>
<comment type="caution">
    <text evidence="1">The sequence shown here is derived from an EMBL/GenBank/DDBJ whole genome shotgun (WGS) entry which is preliminary data.</text>
</comment>
<dbReference type="AlphaFoldDB" id="A0A923MHS5"/>
<protein>
    <submittedName>
        <fullName evidence="1">Uncharacterized protein</fullName>
    </submittedName>
</protein>
<dbReference type="RefSeq" id="WP_187014223.1">
    <property type="nucleotide sequence ID" value="NZ_JACOQI010000004.1"/>
</dbReference>
<proteinExistence type="predicted"/>
<sequence length="98" mass="10829">MAEIVLLPTRSVTDFHYFIVGFREDSELLTLTREDDLYTADALSPGRPLLLAIPFVETIPNRGVSYVDADGALRQYAIVESGKDGTIFLMEEAFDSAA</sequence>
<dbReference type="EMBL" id="JACOQI010000004">
    <property type="protein sequence ID" value="MBC5769873.1"/>
    <property type="molecule type" value="Genomic_DNA"/>
</dbReference>
<gene>
    <name evidence="1" type="ORF">H8Z83_05970</name>
</gene>
<dbReference type="Proteomes" id="UP000620327">
    <property type="component" value="Unassembled WGS sequence"/>
</dbReference>
<reference evidence="1" key="1">
    <citation type="submission" date="2020-08" db="EMBL/GenBank/DDBJ databases">
        <title>Genome public.</title>
        <authorList>
            <person name="Liu C."/>
            <person name="Sun Q."/>
        </authorList>
    </citation>
    <scope>NUCLEOTIDE SEQUENCE</scope>
    <source>
        <strain evidence="1">BX15</strain>
    </source>
</reference>